<dbReference type="SUPFAM" id="SSF56808">
    <property type="entry name" value="Ribosomal protein L1"/>
    <property type="match status" value="1"/>
</dbReference>
<dbReference type="PIRSF" id="PIRSF002155">
    <property type="entry name" value="Ribosomal_L1"/>
    <property type="match status" value="1"/>
</dbReference>
<dbReference type="FunFam" id="3.30.190.20:FF:000006">
    <property type="entry name" value="Ribosomal protein"/>
    <property type="match status" value="1"/>
</dbReference>
<dbReference type="InterPro" id="IPR023674">
    <property type="entry name" value="Ribosomal_uL1-like"/>
</dbReference>
<organism evidence="5 6">
    <name type="scientific">Caenorhabditis angaria</name>
    <dbReference type="NCBI Taxonomy" id="860376"/>
    <lineage>
        <taxon>Eukaryota</taxon>
        <taxon>Metazoa</taxon>
        <taxon>Ecdysozoa</taxon>
        <taxon>Nematoda</taxon>
        <taxon>Chromadorea</taxon>
        <taxon>Rhabditida</taxon>
        <taxon>Rhabditina</taxon>
        <taxon>Rhabditomorpha</taxon>
        <taxon>Rhabditoidea</taxon>
        <taxon>Rhabditidae</taxon>
        <taxon>Peloderinae</taxon>
        <taxon>Caenorhabditis</taxon>
    </lineage>
</organism>
<dbReference type="AlphaFoldDB" id="A0A9P1MSE6"/>
<comment type="similarity">
    <text evidence="1 4">Belongs to the universal ribosomal protein uL1 family.</text>
</comment>
<sequence>MSKVSRESLNDAVAEVLKGSAEKPRKFRETIELQIGLKNYDPQKDKRFSGSIRLKHIPRPGMKVCVFGDQHHIDEAAATNIPSMSADDLKKLNKNKKLIKKLAKSYDAFIASESLIKQIPRILGPGLNKAGKFPSVVTHSESLAAKSEEIRATVKFQMKKVLCLSVAVGHVGLTQEELVANIALSINFLVSLLKKNWQNVRSLNIKSTMGKAQRVY</sequence>
<dbReference type="OrthoDB" id="2449818at2759"/>
<comment type="caution">
    <text evidence="5">The sequence shown here is derived from an EMBL/GenBank/DDBJ whole genome shotgun (WGS) entry which is preliminary data.</text>
</comment>
<proteinExistence type="inferred from homology"/>
<dbReference type="InterPro" id="IPR016095">
    <property type="entry name" value="Ribosomal_uL1_3-a/b-sand"/>
</dbReference>
<evidence type="ECO:0000256" key="4">
    <source>
        <dbReference type="RuleBase" id="RU000659"/>
    </source>
</evidence>
<dbReference type="GO" id="GO:0006412">
    <property type="term" value="P:translation"/>
    <property type="evidence" value="ECO:0007669"/>
    <property type="project" value="InterPro"/>
</dbReference>
<evidence type="ECO:0000313" key="5">
    <source>
        <dbReference type="EMBL" id="CAI5437989.1"/>
    </source>
</evidence>
<evidence type="ECO:0000256" key="2">
    <source>
        <dbReference type="ARBA" id="ARBA00022980"/>
    </source>
</evidence>
<dbReference type="Pfam" id="PF00687">
    <property type="entry name" value="Ribosomal_L1"/>
    <property type="match status" value="1"/>
</dbReference>
<dbReference type="InterPro" id="IPR028364">
    <property type="entry name" value="Ribosomal_uL1/biogenesis"/>
</dbReference>
<dbReference type="InterPro" id="IPR002143">
    <property type="entry name" value="Ribosomal_uL1"/>
</dbReference>
<dbReference type="PROSITE" id="PS01199">
    <property type="entry name" value="RIBOSOMAL_L1"/>
    <property type="match status" value="1"/>
</dbReference>
<reference evidence="5" key="1">
    <citation type="submission" date="2022-11" db="EMBL/GenBank/DDBJ databases">
        <authorList>
            <person name="Kikuchi T."/>
        </authorList>
    </citation>
    <scope>NUCLEOTIDE SEQUENCE</scope>
    <source>
        <strain evidence="5">PS1010</strain>
    </source>
</reference>
<dbReference type="CDD" id="cd00403">
    <property type="entry name" value="Ribosomal_L1"/>
    <property type="match status" value="1"/>
</dbReference>
<dbReference type="Gene3D" id="3.40.50.790">
    <property type="match status" value="1"/>
</dbReference>
<dbReference type="GO" id="GO:0003735">
    <property type="term" value="F:structural constituent of ribosome"/>
    <property type="evidence" value="ECO:0007669"/>
    <property type="project" value="InterPro"/>
</dbReference>
<accession>A0A9P1MSE6</accession>
<name>A0A9P1MSE6_9PELO</name>
<evidence type="ECO:0000313" key="6">
    <source>
        <dbReference type="Proteomes" id="UP001152747"/>
    </source>
</evidence>
<dbReference type="GO" id="GO:0015934">
    <property type="term" value="C:large ribosomal subunit"/>
    <property type="evidence" value="ECO:0007669"/>
    <property type="project" value="InterPro"/>
</dbReference>
<dbReference type="Gene3D" id="3.30.190.20">
    <property type="match status" value="1"/>
</dbReference>
<dbReference type="InterPro" id="IPR050257">
    <property type="entry name" value="eL8/uL1-like"/>
</dbReference>
<dbReference type="PANTHER" id="PTHR23105">
    <property type="entry name" value="RIBOSOMAL PROTEIN L7AE FAMILY MEMBER"/>
    <property type="match status" value="1"/>
</dbReference>
<evidence type="ECO:0000256" key="3">
    <source>
        <dbReference type="ARBA" id="ARBA00023274"/>
    </source>
</evidence>
<dbReference type="Proteomes" id="UP001152747">
    <property type="component" value="Unassembled WGS sequence"/>
</dbReference>
<keyword evidence="3 4" id="KW-0687">Ribonucleoprotein</keyword>
<dbReference type="GO" id="GO:0003723">
    <property type="term" value="F:RNA binding"/>
    <property type="evidence" value="ECO:0007669"/>
    <property type="project" value="InterPro"/>
</dbReference>
<dbReference type="InterPro" id="IPR023673">
    <property type="entry name" value="Ribosomal_uL1_CS"/>
</dbReference>
<evidence type="ECO:0000256" key="1">
    <source>
        <dbReference type="ARBA" id="ARBA00010531"/>
    </source>
</evidence>
<dbReference type="EMBL" id="CANHGI010000001">
    <property type="protein sequence ID" value="CAI5437989.1"/>
    <property type="molecule type" value="Genomic_DNA"/>
</dbReference>
<dbReference type="FunFam" id="3.30.190.20:FF:000009">
    <property type="entry name" value="Ribosomal protein L10a"/>
    <property type="match status" value="1"/>
</dbReference>
<protein>
    <recommendedName>
        <fullName evidence="4">Ribosomal protein</fullName>
    </recommendedName>
</protein>
<keyword evidence="2 4" id="KW-0689">Ribosomal protein</keyword>
<keyword evidence="6" id="KW-1185">Reference proteome</keyword>
<dbReference type="FunFam" id="3.40.50.790:FF:000002">
    <property type="entry name" value="Ribosomal protein"/>
    <property type="match status" value="1"/>
</dbReference>
<gene>
    <name evidence="5" type="ORF">CAMP_LOCUS626</name>
</gene>